<dbReference type="OrthoDB" id="9785671at2"/>
<reference evidence="3 4" key="2">
    <citation type="journal article" date="2011" name="ISME J.">
        <title>RNA-seq reveals cooperative metabolic interactions between two termite-gut spirochete species in co-culture.</title>
        <authorList>
            <person name="Rosenthal A.Z."/>
            <person name="Matson E.G."/>
            <person name="Eldar A."/>
            <person name="Leadbetter J.R."/>
        </authorList>
    </citation>
    <scope>NUCLEOTIDE SEQUENCE [LARGE SCALE GENOMIC DNA]</scope>
    <source>
        <strain evidence="4">ATCC BAA-888 / DSM 13862 / ZAS-9</strain>
    </source>
</reference>
<dbReference type="KEGG" id="taz:TREAZ_3583"/>
<dbReference type="EMBL" id="CP001841">
    <property type="protein sequence ID" value="AEF81410.1"/>
    <property type="molecule type" value="Genomic_DNA"/>
</dbReference>
<dbReference type="HOGENOM" id="CLU_047797_1_0_12"/>
<feature type="region of interest" description="Disordered" evidence="1">
    <location>
        <begin position="263"/>
        <end position="284"/>
    </location>
</feature>
<evidence type="ECO:0000313" key="3">
    <source>
        <dbReference type="EMBL" id="AEF81410.1"/>
    </source>
</evidence>
<evidence type="ECO:0000256" key="1">
    <source>
        <dbReference type="SAM" id="MobiDB-lite"/>
    </source>
</evidence>
<evidence type="ECO:0000259" key="2">
    <source>
        <dbReference type="Pfam" id="PF04015"/>
    </source>
</evidence>
<evidence type="ECO:0000313" key="4">
    <source>
        <dbReference type="Proteomes" id="UP000009222"/>
    </source>
</evidence>
<dbReference type="STRING" id="545695.TREAZ_3583"/>
<dbReference type="InParanoid" id="F5Y6X6"/>
<gene>
    <name evidence="3" type="ordered locus">TREAZ_3583</name>
</gene>
<accession>F5Y6X6</accession>
<dbReference type="InterPro" id="IPR007160">
    <property type="entry name" value="DUF362"/>
</dbReference>
<sequence length="370" mass="39539">MEKNEILVIYGSDPSDMAEKLAEAANLAALVGDKNKRIGLKPNLVVSRPANEGATTHPEIAAGLIAYLKKNGFNNLVILEGSWVGDSTSDAFSVCGYRKLAKDAGVELIDTQTDKARVYDCKGMKIEICDSARAVDFMINLPVMKGHCQTLLTCALKNNKGIMPDREKRRFHSEGLHKPIAHLNTVARNDFIVVDGICGDLDFEEGGNPVFAGRMFAALDPVLCDAWAANLMGLDTRDIPYIGLVEKLGVGTADITKAAIRELTPPSEHSSSAGSSTAGTSRPGGKVKQLASYIHEDSACSACYAALVFALSRLNRSELSSFKEPIAIGQGFQNKQGKIGVGRCTKSFTASCPGCPPSGADILKFLRLSD</sequence>
<keyword evidence="4" id="KW-1185">Reference proteome</keyword>
<name>F5Y6X6_LEAAZ</name>
<reference evidence="4" key="1">
    <citation type="submission" date="2009-12" db="EMBL/GenBank/DDBJ databases">
        <title>Complete sequence of Treponema azotonutricium strain ZAS-9.</title>
        <authorList>
            <person name="Tetu S.G."/>
            <person name="Matson E."/>
            <person name="Ren Q."/>
            <person name="Seshadri R."/>
            <person name="Elbourne L."/>
            <person name="Hassan K.A."/>
            <person name="Durkin A."/>
            <person name="Radune D."/>
            <person name="Mohamoud Y."/>
            <person name="Shay R."/>
            <person name="Jin S."/>
            <person name="Zhang X."/>
            <person name="Lucey K."/>
            <person name="Ballor N.R."/>
            <person name="Ottesen E."/>
            <person name="Rosenthal R."/>
            <person name="Allen A."/>
            <person name="Leadbetter J.R."/>
            <person name="Paulsen I.T."/>
        </authorList>
    </citation>
    <scope>NUCLEOTIDE SEQUENCE [LARGE SCALE GENOMIC DNA]</scope>
    <source>
        <strain evidence="4">ATCC BAA-888 / DSM 13862 / ZAS-9</strain>
    </source>
</reference>
<protein>
    <recommendedName>
        <fullName evidence="2">DUF362 domain-containing protein</fullName>
    </recommendedName>
</protein>
<dbReference type="Pfam" id="PF04015">
    <property type="entry name" value="DUF362"/>
    <property type="match status" value="1"/>
</dbReference>
<feature type="domain" description="DUF362" evidence="2">
    <location>
        <begin position="38"/>
        <end position="229"/>
    </location>
</feature>
<dbReference type="eggNOG" id="COG2006">
    <property type="taxonomic scope" value="Bacteria"/>
</dbReference>
<dbReference type="RefSeq" id="WP_015711997.1">
    <property type="nucleotide sequence ID" value="NC_015577.1"/>
</dbReference>
<dbReference type="Proteomes" id="UP000009222">
    <property type="component" value="Chromosome"/>
</dbReference>
<organism evidence="3 4">
    <name type="scientific">Leadbettera azotonutricia (strain ATCC BAA-888 / DSM 13862 / ZAS-9)</name>
    <name type="common">Treponema azotonutricium</name>
    <dbReference type="NCBI Taxonomy" id="545695"/>
    <lineage>
        <taxon>Bacteria</taxon>
        <taxon>Pseudomonadati</taxon>
        <taxon>Spirochaetota</taxon>
        <taxon>Spirochaetia</taxon>
        <taxon>Spirochaetales</taxon>
        <taxon>Breznakiellaceae</taxon>
        <taxon>Leadbettera</taxon>
    </lineage>
</organism>
<dbReference type="AlphaFoldDB" id="F5Y6X6"/>
<feature type="compositionally biased region" description="Low complexity" evidence="1">
    <location>
        <begin position="270"/>
        <end position="281"/>
    </location>
</feature>
<proteinExistence type="predicted"/>